<dbReference type="RefSeq" id="WP_259435090.1">
    <property type="nucleotide sequence ID" value="NZ_JAVLSJ010000016.1"/>
</dbReference>
<proteinExistence type="predicted"/>
<sequence length="53" mass="5658">MRKFAVRVRTAEQAYTYMELAHSSGDAAAAACDRFGPCGVTVIPLSGHGYRPA</sequence>
<dbReference type="Proteomes" id="UP001246576">
    <property type="component" value="Unassembled WGS sequence"/>
</dbReference>
<accession>A0ABU2EUG4</accession>
<comment type="caution">
    <text evidence="1">The sequence shown here is derived from an EMBL/GenBank/DDBJ whole genome shotgun (WGS) entry which is preliminary data.</text>
</comment>
<keyword evidence="2" id="KW-1185">Reference proteome</keyword>
<dbReference type="EMBL" id="JAVLSJ010000016">
    <property type="protein sequence ID" value="MDR9851362.1"/>
    <property type="molecule type" value="Genomic_DNA"/>
</dbReference>
<name>A0ABU2EUG4_9BURK</name>
<evidence type="ECO:0000313" key="2">
    <source>
        <dbReference type="Proteomes" id="UP001246576"/>
    </source>
</evidence>
<gene>
    <name evidence="1" type="ORF">RI048_24265</name>
</gene>
<reference evidence="1" key="1">
    <citation type="submission" date="2023-09" db="EMBL/GenBank/DDBJ databases">
        <title>Description of first Herbaspirillum huttiense subsp. nephrolepsisexaltata and Herbaspirillum huttiense subsp. lycopersicon.</title>
        <authorList>
            <person name="Poudel M."/>
            <person name="Sharma A."/>
            <person name="Goss E."/>
            <person name="Tapia J.H."/>
            <person name="Harmon C.M."/>
            <person name="Jones J.B."/>
        </authorList>
    </citation>
    <scope>NUCLEOTIDE SEQUENCE</scope>
    <source>
        <strain evidence="1">SE1</strain>
    </source>
</reference>
<evidence type="ECO:0000313" key="1">
    <source>
        <dbReference type="EMBL" id="MDR9851362.1"/>
    </source>
</evidence>
<protein>
    <recommendedName>
        <fullName evidence="3">Transposase</fullName>
    </recommendedName>
</protein>
<evidence type="ECO:0008006" key="3">
    <source>
        <dbReference type="Google" id="ProtNLM"/>
    </source>
</evidence>
<organism evidence="1 2">
    <name type="scientific">Herbaspirillum huttiense subsp. lycopersici</name>
    <dbReference type="NCBI Taxonomy" id="3074428"/>
    <lineage>
        <taxon>Bacteria</taxon>
        <taxon>Pseudomonadati</taxon>
        <taxon>Pseudomonadota</taxon>
        <taxon>Betaproteobacteria</taxon>
        <taxon>Burkholderiales</taxon>
        <taxon>Oxalobacteraceae</taxon>
        <taxon>Herbaspirillum</taxon>
    </lineage>
</organism>